<dbReference type="GO" id="GO:0046491">
    <property type="term" value="P:L-methylmalonyl-CoA metabolic process"/>
    <property type="evidence" value="ECO:0007669"/>
    <property type="project" value="TreeGrafter"/>
</dbReference>
<sequence>MSEVNAIHHLNFLVRDLNQSMGQMQAVLNREPVLESLPQRQVKTARFDLNGTWLVLVQPLTADSAVGRILADRGEGLFLLSFGVDSLEASLANLQQRGLQADGEPRQGLDNWRVCDLAVGSGLGPVLQLCQT</sequence>
<dbReference type="SUPFAM" id="SSF54593">
    <property type="entry name" value="Glyoxalase/Bleomycin resistance protein/Dihydroxybiphenyl dioxygenase"/>
    <property type="match status" value="1"/>
</dbReference>
<dbReference type="Proteomes" id="UP000319732">
    <property type="component" value="Unassembled WGS sequence"/>
</dbReference>
<accession>A0A545TZP1</accession>
<dbReference type="GO" id="GO:0004493">
    <property type="term" value="F:methylmalonyl-CoA epimerase activity"/>
    <property type="evidence" value="ECO:0007669"/>
    <property type="project" value="TreeGrafter"/>
</dbReference>
<proteinExistence type="predicted"/>
<dbReference type="EMBL" id="VHSG01000007">
    <property type="protein sequence ID" value="TQV82675.1"/>
    <property type="molecule type" value="Genomic_DNA"/>
</dbReference>
<dbReference type="RefSeq" id="WP_142903691.1">
    <property type="nucleotide sequence ID" value="NZ_ML660090.1"/>
</dbReference>
<dbReference type="PROSITE" id="PS51819">
    <property type="entry name" value="VOC"/>
    <property type="match status" value="1"/>
</dbReference>
<dbReference type="InterPro" id="IPR037523">
    <property type="entry name" value="VOC_core"/>
</dbReference>
<dbReference type="InterPro" id="IPR029068">
    <property type="entry name" value="Glyas_Bleomycin-R_OHBP_Dase"/>
</dbReference>
<dbReference type="AlphaFoldDB" id="A0A545TZP1"/>
<evidence type="ECO:0000313" key="4">
    <source>
        <dbReference type="Proteomes" id="UP000319732"/>
    </source>
</evidence>
<keyword evidence="4" id="KW-1185">Reference proteome</keyword>
<evidence type="ECO:0000259" key="2">
    <source>
        <dbReference type="PROSITE" id="PS51819"/>
    </source>
</evidence>
<gene>
    <name evidence="3" type="ORF">FKG94_08080</name>
</gene>
<dbReference type="GO" id="GO:0046872">
    <property type="term" value="F:metal ion binding"/>
    <property type="evidence" value="ECO:0007669"/>
    <property type="project" value="UniProtKB-KW"/>
</dbReference>
<dbReference type="PANTHER" id="PTHR43048">
    <property type="entry name" value="METHYLMALONYL-COA EPIMERASE"/>
    <property type="match status" value="1"/>
</dbReference>
<dbReference type="PANTHER" id="PTHR43048:SF3">
    <property type="entry name" value="METHYLMALONYL-COA EPIMERASE, MITOCHONDRIAL"/>
    <property type="match status" value="1"/>
</dbReference>
<dbReference type="OrthoDB" id="6322212at2"/>
<dbReference type="Gene3D" id="3.10.180.10">
    <property type="entry name" value="2,3-Dihydroxybiphenyl 1,2-Dioxygenase, domain 1"/>
    <property type="match status" value="1"/>
</dbReference>
<dbReference type="InterPro" id="IPR051785">
    <property type="entry name" value="MMCE/EMCE_epimerase"/>
</dbReference>
<protein>
    <submittedName>
        <fullName evidence="3">Glyoxalase</fullName>
    </submittedName>
</protein>
<name>A0A545TZP1_9GAMM</name>
<comment type="caution">
    <text evidence="3">The sequence shown here is derived from an EMBL/GenBank/DDBJ whole genome shotgun (WGS) entry which is preliminary data.</text>
</comment>
<feature type="domain" description="VOC" evidence="2">
    <location>
        <begin position="6"/>
        <end position="132"/>
    </location>
</feature>
<evidence type="ECO:0000313" key="3">
    <source>
        <dbReference type="EMBL" id="TQV82675.1"/>
    </source>
</evidence>
<dbReference type="Pfam" id="PF13669">
    <property type="entry name" value="Glyoxalase_4"/>
    <property type="match status" value="1"/>
</dbReference>
<keyword evidence="1" id="KW-0479">Metal-binding</keyword>
<evidence type="ECO:0000256" key="1">
    <source>
        <dbReference type="ARBA" id="ARBA00022723"/>
    </source>
</evidence>
<organism evidence="3 4">
    <name type="scientific">Exilibacterium tricleocarpae</name>
    <dbReference type="NCBI Taxonomy" id="2591008"/>
    <lineage>
        <taxon>Bacteria</taxon>
        <taxon>Pseudomonadati</taxon>
        <taxon>Pseudomonadota</taxon>
        <taxon>Gammaproteobacteria</taxon>
        <taxon>Cellvibrionales</taxon>
        <taxon>Cellvibrionaceae</taxon>
        <taxon>Exilibacterium</taxon>
    </lineage>
</organism>
<reference evidence="3 4" key="1">
    <citation type="submission" date="2019-06" db="EMBL/GenBank/DDBJ databases">
        <title>Whole genome sequence for Cellvibrionaceae sp. R142.</title>
        <authorList>
            <person name="Wang G."/>
        </authorList>
    </citation>
    <scope>NUCLEOTIDE SEQUENCE [LARGE SCALE GENOMIC DNA]</scope>
    <source>
        <strain evidence="3 4">R142</strain>
    </source>
</reference>